<protein>
    <submittedName>
        <fullName evidence="2">OLC1v1001259C1</fullName>
    </submittedName>
</protein>
<dbReference type="GO" id="GO:0000470">
    <property type="term" value="P:maturation of LSU-rRNA"/>
    <property type="evidence" value="ECO:0007669"/>
    <property type="project" value="TreeGrafter"/>
</dbReference>
<reference evidence="2" key="1">
    <citation type="submission" date="2023-03" db="EMBL/GenBank/DDBJ databases">
        <authorList>
            <person name="Julca I."/>
        </authorList>
    </citation>
    <scope>NUCLEOTIDE SEQUENCE</scope>
</reference>
<dbReference type="Proteomes" id="UP001161247">
    <property type="component" value="Chromosome 4"/>
</dbReference>
<accession>A0AAV1D556</accession>
<dbReference type="InterPro" id="IPR007174">
    <property type="entry name" value="Las1"/>
</dbReference>
<gene>
    <name evidence="2" type="ORF">OLC1_LOCUS12161</name>
</gene>
<dbReference type="GO" id="GO:0000460">
    <property type="term" value="P:maturation of 5.8S rRNA"/>
    <property type="evidence" value="ECO:0007669"/>
    <property type="project" value="TreeGrafter"/>
</dbReference>
<sequence>MESLLGFKDQPSSEVISVKSDCSFKLVPWINWEEWDFVKSSLFSSTPQSIATALQRITAWRSRGCLPVVIEVTASIIEIQQKDPYFRNDLSGKALDSEDMLAMLYCMAIMRLVNGVIEKTRKKKEVSIADAAGAIGIPRLLIDIRHESSHRDLPSLHLVRLASVKAVDWLKAYYWEPQKNAIPNLGDTATNRRSEIKHKLLELAFCLKTRRDSRSDSTIVKGKSSKKQVNKLVKNVIRFYSSSSGEVVEVLLELLLSALDSLDLVDTPEDQGNNHTAEKMPSAFALWKSVLHKLLLKQPELVWGLLNAFIGALETQAMKYQTDPGAQSRRSEQLVILIEWVIQNFLKSPCLSDSATDTEWSTMMKNYSKAARFELLRSCLVATSHGNPQLKSCVLALARMMENQPLLSKLEKFLAIAVPDVNADEASSSDDGISESFLSHQLEMINEAAGKLEKLKNHLKKNNRVETQIDDGKKGWVKVQSWRPCPLGMLPHKFGFSGHYPILDNKVANDRASSETETEKGQLECTQSSHKRASISDNDHQDRMAAKRLKETVDDSLIDDPENTTFEDFKGHLMIGGVWQKVKEEEVSAIASAIRILV</sequence>
<dbReference type="AlphaFoldDB" id="A0AAV1D556"/>
<feature type="compositionally biased region" description="Basic and acidic residues" evidence="1">
    <location>
        <begin position="511"/>
        <end position="522"/>
    </location>
</feature>
<dbReference type="Pfam" id="PF04031">
    <property type="entry name" value="Las1"/>
    <property type="match status" value="1"/>
</dbReference>
<dbReference type="GO" id="GO:0090730">
    <property type="term" value="C:Las1 complex"/>
    <property type="evidence" value="ECO:0007669"/>
    <property type="project" value="InterPro"/>
</dbReference>
<proteinExistence type="predicted"/>
<organism evidence="2 3">
    <name type="scientific">Oldenlandia corymbosa var. corymbosa</name>
    <dbReference type="NCBI Taxonomy" id="529605"/>
    <lineage>
        <taxon>Eukaryota</taxon>
        <taxon>Viridiplantae</taxon>
        <taxon>Streptophyta</taxon>
        <taxon>Embryophyta</taxon>
        <taxon>Tracheophyta</taxon>
        <taxon>Spermatophyta</taxon>
        <taxon>Magnoliopsida</taxon>
        <taxon>eudicotyledons</taxon>
        <taxon>Gunneridae</taxon>
        <taxon>Pentapetalae</taxon>
        <taxon>asterids</taxon>
        <taxon>lamiids</taxon>
        <taxon>Gentianales</taxon>
        <taxon>Rubiaceae</taxon>
        <taxon>Rubioideae</taxon>
        <taxon>Spermacoceae</taxon>
        <taxon>Hedyotis-Oldenlandia complex</taxon>
        <taxon>Oldenlandia</taxon>
    </lineage>
</organism>
<feature type="region of interest" description="Disordered" evidence="1">
    <location>
        <begin position="511"/>
        <end position="541"/>
    </location>
</feature>
<keyword evidence="3" id="KW-1185">Reference proteome</keyword>
<dbReference type="PANTHER" id="PTHR15002">
    <property type="entry name" value="RIBOSOMAL BIOGENESIS PROTEIN LAS1L"/>
    <property type="match status" value="1"/>
</dbReference>
<evidence type="ECO:0000313" key="3">
    <source>
        <dbReference type="Proteomes" id="UP001161247"/>
    </source>
</evidence>
<evidence type="ECO:0000256" key="1">
    <source>
        <dbReference type="SAM" id="MobiDB-lite"/>
    </source>
</evidence>
<dbReference type="GO" id="GO:0030687">
    <property type="term" value="C:preribosome, large subunit precursor"/>
    <property type="evidence" value="ECO:0007669"/>
    <property type="project" value="TreeGrafter"/>
</dbReference>
<evidence type="ECO:0000313" key="2">
    <source>
        <dbReference type="EMBL" id="CAI9102892.1"/>
    </source>
</evidence>
<dbReference type="GO" id="GO:0004519">
    <property type="term" value="F:endonuclease activity"/>
    <property type="evidence" value="ECO:0007669"/>
    <property type="project" value="InterPro"/>
</dbReference>
<name>A0AAV1D556_OLDCO</name>
<dbReference type="PANTHER" id="PTHR15002:SF0">
    <property type="entry name" value="RIBOSOMAL BIOGENESIS PROTEIN LAS1L"/>
    <property type="match status" value="1"/>
</dbReference>
<dbReference type="EMBL" id="OX459121">
    <property type="protein sequence ID" value="CAI9102892.1"/>
    <property type="molecule type" value="Genomic_DNA"/>
</dbReference>